<keyword evidence="1" id="KW-0812">Transmembrane</keyword>
<dbReference type="SUPFAM" id="SSF48726">
    <property type="entry name" value="Immunoglobulin"/>
    <property type="match status" value="1"/>
</dbReference>
<evidence type="ECO:0000313" key="4">
    <source>
        <dbReference type="Proteomes" id="UP000230750"/>
    </source>
</evidence>
<keyword evidence="1" id="KW-1133">Transmembrane helix</keyword>
<feature type="signal peptide" evidence="2">
    <location>
        <begin position="1"/>
        <end position="18"/>
    </location>
</feature>
<dbReference type="InterPro" id="IPR013783">
    <property type="entry name" value="Ig-like_fold"/>
</dbReference>
<dbReference type="Gene3D" id="2.60.40.10">
    <property type="entry name" value="Immunoglobulins"/>
    <property type="match status" value="1"/>
</dbReference>
<name>A0A2G8KF80_STIJA</name>
<dbReference type="AlphaFoldDB" id="A0A2G8KF80"/>
<feature type="chain" id="PRO_5013748552" description="Ig-like domain-containing protein" evidence="2">
    <location>
        <begin position="19"/>
        <end position="298"/>
    </location>
</feature>
<evidence type="ECO:0008006" key="5">
    <source>
        <dbReference type="Google" id="ProtNLM"/>
    </source>
</evidence>
<evidence type="ECO:0000256" key="1">
    <source>
        <dbReference type="SAM" id="Phobius"/>
    </source>
</evidence>
<dbReference type="InterPro" id="IPR036179">
    <property type="entry name" value="Ig-like_dom_sf"/>
</dbReference>
<organism evidence="3 4">
    <name type="scientific">Stichopus japonicus</name>
    <name type="common">Sea cucumber</name>
    <dbReference type="NCBI Taxonomy" id="307972"/>
    <lineage>
        <taxon>Eukaryota</taxon>
        <taxon>Metazoa</taxon>
        <taxon>Echinodermata</taxon>
        <taxon>Eleutherozoa</taxon>
        <taxon>Echinozoa</taxon>
        <taxon>Holothuroidea</taxon>
        <taxon>Aspidochirotacea</taxon>
        <taxon>Aspidochirotida</taxon>
        <taxon>Stichopodidae</taxon>
        <taxon>Apostichopus</taxon>
    </lineage>
</organism>
<gene>
    <name evidence="3" type="ORF">BSL78_16479</name>
</gene>
<keyword evidence="1" id="KW-0472">Membrane</keyword>
<feature type="transmembrane region" description="Helical" evidence="1">
    <location>
        <begin position="242"/>
        <end position="265"/>
    </location>
</feature>
<keyword evidence="2" id="KW-0732">Signal</keyword>
<evidence type="ECO:0000313" key="3">
    <source>
        <dbReference type="EMBL" id="PIK46646.1"/>
    </source>
</evidence>
<evidence type="ECO:0000256" key="2">
    <source>
        <dbReference type="SAM" id="SignalP"/>
    </source>
</evidence>
<sequence length="298" mass="33562">MPATVIILLCVSVTSLLALDSVSDNPRCMHTQYAILGEGGQLSCRPFLKYETVQWYFENETKPVAYRVRNITHQSGNTEYYDVLLDGSLVIPNVTRANEGLYKLRIISAETIKLYNITLVVVDPPDFPIIQIDGCKAYEDCVIQTKETNIVKCSVQNFRLNVNLTVTDPSQILTYTKQKVNETNGIYSTSLTFQFDLSGDKRCQTDVYLFCNTSGVLPEFASVRQIAIRSDPEECSKEPGPIFALSVMFIFFLLIGLVIGGQIMVGKLAFTVNSILYSYSRVIKYLSTDEPRSFQHFM</sequence>
<comment type="caution">
    <text evidence="3">The sequence shown here is derived from an EMBL/GenBank/DDBJ whole genome shotgun (WGS) entry which is preliminary data.</text>
</comment>
<dbReference type="EMBL" id="MRZV01000629">
    <property type="protein sequence ID" value="PIK46646.1"/>
    <property type="molecule type" value="Genomic_DNA"/>
</dbReference>
<protein>
    <recommendedName>
        <fullName evidence="5">Ig-like domain-containing protein</fullName>
    </recommendedName>
</protein>
<keyword evidence="4" id="KW-1185">Reference proteome</keyword>
<proteinExistence type="predicted"/>
<reference evidence="3 4" key="1">
    <citation type="journal article" date="2017" name="PLoS Biol.">
        <title>The sea cucumber genome provides insights into morphological evolution and visceral regeneration.</title>
        <authorList>
            <person name="Zhang X."/>
            <person name="Sun L."/>
            <person name="Yuan J."/>
            <person name="Sun Y."/>
            <person name="Gao Y."/>
            <person name="Zhang L."/>
            <person name="Li S."/>
            <person name="Dai H."/>
            <person name="Hamel J.F."/>
            <person name="Liu C."/>
            <person name="Yu Y."/>
            <person name="Liu S."/>
            <person name="Lin W."/>
            <person name="Guo K."/>
            <person name="Jin S."/>
            <person name="Xu P."/>
            <person name="Storey K.B."/>
            <person name="Huan P."/>
            <person name="Zhang T."/>
            <person name="Zhou Y."/>
            <person name="Zhang J."/>
            <person name="Lin C."/>
            <person name="Li X."/>
            <person name="Xing L."/>
            <person name="Huo D."/>
            <person name="Sun M."/>
            <person name="Wang L."/>
            <person name="Mercier A."/>
            <person name="Li F."/>
            <person name="Yang H."/>
            <person name="Xiang J."/>
        </authorList>
    </citation>
    <scope>NUCLEOTIDE SEQUENCE [LARGE SCALE GENOMIC DNA]</scope>
    <source>
        <strain evidence="3">Shaxun</strain>
        <tissue evidence="3">Muscle</tissue>
    </source>
</reference>
<dbReference type="Proteomes" id="UP000230750">
    <property type="component" value="Unassembled WGS sequence"/>
</dbReference>
<accession>A0A2G8KF80</accession>